<gene>
    <name evidence="1" type="ORF">EWV80_13870</name>
</gene>
<dbReference type="EMBL" id="SFBK01000186">
    <property type="protein sequence ID" value="TRU22723.1"/>
    <property type="molecule type" value="Genomic_DNA"/>
</dbReference>
<dbReference type="AlphaFoldDB" id="A0A552DKH0"/>
<dbReference type="InterPro" id="IPR001343">
    <property type="entry name" value="Hemolysn_Ca-bd"/>
</dbReference>
<sequence>MVAILITPRSGTTSEAGDTASFQVSLASNPITGNVTMNFVSSDTSEGILSNNLSSLTFTPTNWNTPQTLTIKGVDDDINDTLDGGIGADSMIGGAGNDTLIGGAGNDTFDGGIGADSMIGGAGNDLYYIDNGNDVVSDQGSNTDVDTVIMTAIFSYTLGSGIENATAPTTGGNVNLTGNGLNNNLTGNSGNNKLSGDAGNDSLNGGTGNDVYVVDSTTDVIQETSTQFSF</sequence>
<name>A0A552DKH0_MICAE</name>
<comment type="caution">
    <text evidence="1">The sequence shown here is derived from an EMBL/GenBank/DDBJ whole genome shotgun (WGS) entry which is preliminary data.</text>
</comment>
<accession>A0A552DKH0</accession>
<dbReference type="Gene3D" id="2.150.10.10">
    <property type="entry name" value="Serralysin-like metalloprotease, C-terminal"/>
    <property type="match status" value="2"/>
</dbReference>
<evidence type="ECO:0000313" key="2">
    <source>
        <dbReference type="Proteomes" id="UP000320551"/>
    </source>
</evidence>
<protein>
    <submittedName>
        <fullName evidence="1">Calcium-binding protein</fullName>
    </submittedName>
</protein>
<reference evidence="1 2" key="1">
    <citation type="submission" date="2019-01" db="EMBL/GenBank/DDBJ databases">
        <title>Coherence of Microcystis species and biogeography revealed through population genomics.</title>
        <authorList>
            <person name="Perez-Carrascal O.M."/>
            <person name="Terrat Y."/>
            <person name="Giani A."/>
            <person name="Fortin N."/>
            <person name="Tromas N."/>
            <person name="Shapiro B.J."/>
        </authorList>
    </citation>
    <scope>NUCLEOTIDE SEQUENCE [LARGE SCALE GENOMIC DNA]</scope>
    <source>
        <strain evidence="1">Ma_QC_B_20070730_S2</strain>
    </source>
</reference>
<dbReference type="SUPFAM" id="SSF51120">
    <property type="entry name" value="beta-Roll"/>
    <property type="match status" value="2"/>
</dbReference>
<dbReference type="Proteomes" id="UP000320551">
    <property type="component" value="Unassembled WGS sequence"/>
</dbReference>
<dbReference type="InterPro" id="IPR011049">
    <property type="entry name" value="Serralysin-like_metalloprot_C"/>
</dbReference>
<dbReference type="PRINTS" id="PR00313">
    <property type="entry name" value="CABNDNGRPT"/>
</dbReference>
<organism evidence="1 2">
    <name type="scientific">Microcystis aeruginosa Ma_QC_B_20070730_S2</name>
    <dbReference type="NCBI Taxonomy" id="2486256"/>
    <lineage>
        <taxon>Bacteria</taxon>
        <taxon>Bacillati</taxon>
        <taxon>Cyanobacteriota</taxon>
        <taxon>Cyanophyceae</taxon>
        <taxon>Oscillatoriophycideae</taxon>
        <taxon>Chroococcales</taxon>
        <taxon>Microcystaceae</taxon>
        <taxon>Microcystis</taxon>
    </lineage>
</organism>
<evidence type="ECO:0000313" key="1">
    <source>
        <dbReference type="EMBL" id="TRU22723.1"/>
    </source>
</evidence>
<dbReference type="GO" id="GO:0005509">
    <property type="term" value="F:calcium ion binding"/>
    <property type="evidence" value="ECO:0007669"/>
    <property type="project" value="InterPro"/>
</dbReference>
<dbReference type="Pfam" id="PF00353">
    <property type="entry name" value="HemolysinCabind"/>
    <property type="match status" value="2"/>
</dbReference>
<proteinExistence type="predicted"/>